<dbReference type="AlphaFoldDB" id="A0A6P1D7V2"/>
<dbReference type="RefSeq" id="WP_163829840.1">
    <property type="nucleotide sequence ID" value="NZ_JAAGUZ010000059.1"/>
</dbReference>
<gene>
    <name evidence="2" type="ORF">GV789_20260</name>
</gene>
<proteinExistence type="predicted"/>
<name>A0A6P1D7V2_9NOCA</name>
<reference evidence="2 3" key="1">
    <citation type="submission" date="2020-01" db="EMBL/GenBank/DDBJ databases">
        <title>Genetics and antimicrobial susceptibilities of Nocardia species isolated from the soil; a comparison with species isolated from humans.</title>
        <authorList>
            <person name="Carrasco G."/>
            <person name="Monzon S."/>
            <person name="Sansegundo M."/>
            <person name="Garcia E."/>
            <person name="Garrido N."/>
            <person name="Medina M.J."/>
            <person name="Villalon P."/>
            <person name="Ramirez-Arocha A.C."/>
            <person name="Jimenez P."/>
            <person name="Cuesta I."/>
            <person name="Valdezate S."/>
        </authorList>
    </citation>
    <scope>NUCLEOTIDE SEQUENCE [LARGE SCALE GENOMIC DNA]</scope>
    <source>
        <strain evidence="2 3">CNM20110639</strain>
    </source>
</reference>
<dbReference type="Proteomes" id="UP000468928">
    <property type="component" value="Unassembled WGS sequence"/>
</dbReference>
<dbReference type="EMBL" id="JAAGUZ010000059">
    <property type="protein sequence ID" value="NEW46765.1"/>
    <property type="molecule type" value="Genomic_DNA"/>
</dbReference>
<evidence type="ECO:0000313" key="3">
    <source>
        <dbReference type="Proteomes" id="UP000468928"/>
    </source>
</evidence>
<keyword evidence="1" id="KW-0812">Transmembrane</keyword>
<keyword evidence="1" id="KW-1133">Transmembrane helix</keyword>
<feature type="transmembrane region" description="Helical" evidence="1">
    <location>
        <begin position="57"/>
        <end position="76"/>
    </location>
</feature>
<keyword evidence="1" id="KW-0472">Membrane</keyword>
<comment type="caution">
    <text evidence="2">The sequence shown here is derived from an EMBL/GenBank/DDBJ whole genome shotgun (WGS) entry which is preliminary data.</text>
</comment>
<evidence type="ECO:0000256" key="1">
    <source>
        <dbReference type="SAM" id="Phobius"/>
    </source>
</evidence>
<feature type="transmembrane region" description="Helical" evidence="1">
    <location>
        <begin position="34"/>
        <end position="51"/>
    </location>
</feature>
<organism evidence="2 3">
    <name type="scientific">Nocardia cyriacigeorgica</name>
    <dbReference type="NCBI Taxonomy" id="135487"/>
    <lineage>
        <taxon>Bacteria</taxon>
        <taxon>Bacillati</taxon>
        <taxon>Actinomycetota</taxon>
        <taxon>Actinomycetes</taxon>
        <taxon>Mycobacteriales</taxon>
        <taxon>Nocardiaceae</taxon>
        <taxon>Nocardia</taxon>
    </lineage>
</organism>
<protein>
    <submittedName>
        <fullName evidence="2">Uncharacterized protein</fullName>
    </submittedName>
</protein>
<accession>A0A6P1D7V2</accession>
<evidence type="ECO:0000313" key="2">
    <source>
        <dbReference type="EMBL" id="NEW46765.1"/>
    </source>
</evidence>
<sequence>MTAYHPELRATSRALPARPATFDIAGSAWPVYKLEALVAGVLAGLALALIVGSGQVAVLAAAAVTSLVWIVGLVRARS</sequence>